<dbReference type="Proteomes" id="UP000286990">
    <property type="component" value="Unassembled WGS sequence"/>
</dbReference>
<dbReference type="EMBL" id="QUSX01000005">
    <property type="protein sequence ID" value="RRQ47533.1"/>
    <property type="molecule type" value="Genomic_DNA"/>
</dbReference>
<comment type="caution">
    <text evidence="1">The sequence shown here is derived from an EMBL/GenBank/DDBJ whole genome shotgun (WGS) entry which is preliminary data.</text>
</comment>
<proteinExistence type="predicted"/>
<dbReference type="Pfam" id="PF07606">
    <property type="entry name" value="DUF1569"/>
    <property type="match status" value="1"/>
</dbReference>
<gene>
    <name evidence="1" type="ORF">DZC72_17520</name>
</gene>
<evidence type="ECO:0000313" key="2">
    <source>
        <dbReference type="Proteomes" id="UP000286990"/>
    </source>
</evidence>
<name>A0A3R8Q0Y9_9FLAO</name>
<dbReference type="OrthoDB" id="2599194at2"/>
<dbReference type="RefSeq" id="WP_125224188.1">
    <property type="nucleotide sequence ID" value="NZ_QUSX01000005.1"/>
</dbReference>
<accession>A0A3R8Q0Y9</accession>
<dbReference type="Gene3D" id="1.20.120.450">
    <property type="entry name" value="dinb family like domain"/>
    <property type="match status" value="1"/>
</dbReference>
<dbReference type="InterPro" id="IPR034660">
    <property type="entry name" value="DinB/YfiT-like"/>
</dbReference>
<reference evidence="2" key="1">
    <citation type="submission" date="2018-12" db="EMBL/GenBank/DDBJ databases">
        <title>Maribacter lutimaris sp. nov., isolated from marine sediment.</title>
        <authorList>
            <person name="Kim K.K."/>
        </authorList>
    </citation>
    <scope>NUCLEOTIDE SEQUENCE [LARGE SCALE GENOMIC DNA]</scope>
    <source>
        <strain evidence="2">PoM-212</strain>
    </source>
</reference>
<dbReference type="InterPro" id="IPR011463">
    <property type="entry name" value="DUF1569"/>
</dbReference>
<protein>
    <submittedName>
        <fullName evidence="1">DUF1569 domain-containing protein</fullName>
    </submittedName>
</protein>
<dbReference type="AlphaFoldDB" id="A0A3R8Q0Y9"/>
<keyword evidence="2" id="KW-1185">Reference proteome</keyword>
<evidence type="ECO:0000313" key="1">
    <source>
        <dbReference type="EMBL" id="RRQ47533.1"/>
    </source>
</evidence>
<organism evidence="1 2">
    <name type="scientific">Maribacter algicola</name>
    <dbReference type="NCBI Taxonomy" id="2498892"/>
    <lineage>
        <taxon>Bacteria</taxon>
        <taxon>Pseudomonadati</taxon>
        <taxon>Bacteroidota</taxon>
        <taxon>Flavobacteriia</taxon>
        <taxon>Flavobacteriales</taxon>
        <taxon>Flavobacteriaceae</taxon>
        <taxon>Maribacter</taxon>
    </lineage>
</organism>
<sequence length="152" mass="17480">MTWKNLFDKQECEETIGRVNKLTPKTAPNWGKMNVSQMLAHCNVAYETTFTDKYPKPKGLQKFLIKLLAKNTVVGPKPYKKNGPTSPVFRISDERDFEKEKNNLISNMRKTQELGSAHFDGKESHAFGPLTQSEWNTLFSKHLDHHLQQFGV</sequence>